<dbReference type="AlphaFoldDB" id="A0A392UWK4"/>
<dbReference type="Proteomes" id="UP000265520">
    <property type="component" value="Unassembled WGS sequence"/>
</dbReference>
<evidence type="ECO:0000256" key="1">
    <source>
        <dbReference type="SAM" id="MobiDB-lite"/>
    </source>
</evidence>
<feature type="region of interest" description="Disordered" evidence="1">
    <location>
        <begin position="1"/>
        <end position="22"/>
    </location>
</feature>
<keyword evidence="3" id="KW-1185">Reference proteome</keyword>
<feature type="non-terminal residue" evidence="2">
    <location>
        <position position="1"/>
    </location>
</feature>
<evidence type="ECO:0000313" key="2">
    <source>
        <dbReference type="EMBL" id="MCI78560.1"/>
    </source>
</evidence>
<feature type="region of interest" description="Disordered" evidence="1">
    <location>
        <begin position="34"/>
        <end position="55"/>
    </location>
</feature>
<protein>
    <submittedName>
        <fullName evidence="2">Uncharacterized protein</fullName>
    </submittedName>
</protein>
<feature type="non-terminal residue" evidence="2">
    <location>
        <position position="75"/>
    </location>
</feature>
<evidence type="ECO:0000313" key="3">
    <source>
        <dbReference type="Proteomes" id="UP000265520"/>
    </source>
</evidence>
<gene>
    <name evidence="2" type="ORF">A2U01_0099830</name>
</gene>
<dbReference type="EMBL" id="LXQA010953347">
    <property type="protein sequence ID" value="MCI78560.1"/>
    <property type="molecule type" value="Genomic_DNA"/>
</dbReference>
<reference evidence="2 3" key="1">
    <citation type="journal article" date="2018" name="Front. Plant Sci.">
        <title>Red Clover (Trifolium pratense) and Zigzag Clover (T. medium) - A Picture of Genomic Similarities and Differences.</title>
        <authorList>
            <person name="Dluhosova J."/>
            <person name="Istvanek J."/>
            <person name="Nedelnik J."/>
            <person name="Repkova J."/>
        </authorList>
    </citation>
    <scope>NUCLEOTIDE SEQUENCE [LARGE SCALE GENOMIC DNA]</scope>
    <source>
        <strain evidence="3">cv. 10/8</strain>
        <tissue evidence="2">Leaf</tissue>
    </source>
</reference>
<name>A0A392UWK4_9FABA</name>
<sequence length="75" mass="8380">KQAARLATLEQPSQEEEEDTFSPYTLEEEHIEMVEANSPPPPPPRRTLGDYGQRDDGEIANLGFQPANPVAFDIK</sequence>
<comment type="caution">
    <text evidence="2">The sequence shown here is derived from an EMBL/GenBank/DDBJ whole genome shotgun (WGS) entry which is preliminary data.</text>
</comment>
<organism evidence="2 3">
    <name type="scientific">Trifolium medium</name>
    <dbReference type="NCBI Taxonomy" id="97028"/>
    <lineage>
        <taxon>Eukaryota</taxon>
        <taxon>Viridiplantae</taxon>
        <taxon>Streptophyta</taxon>
        <taxon>Embryophyta</taxon>
        <taxon>Tracheophyta</taxon>
        <taxon>Spermatophyta</taxon>
        <taxon>Magnoliopsida</taxon>
        <taxon>eudicotyledons</taxon>
        <taxon>Gunneridae</taxon>
        <taxon>Pentapetalae</taxon>
        <taxon>rosids</taxon>
        <taxon>fabids</taxon>
        <taxon>Fabales</taxon>
        <taxon>Fabaceae</taxon>
        <taxon>Papilionoideae</taxon>
        <taxon>50 kb inversion clade</taxon>
        <taxon>NPAAA clade</taxon>
        <taxon>Hologalegina</taxon>
        <taxon>IRL clade</taxon>
        <taxon>Trifolieae</taxon>
        <taxon>Trifolium</taxon>
    </lineage>
</organism>
<proteinExistence type="predicted"/>
<accession>A0A392UWK4</accession>